<dbReference type="AlphaFoldDB" id="A0A9R1XIG9"/>
<comment type="caution">
    <text evidence="2">The sequence shown here is derived from an EMBL/GenBank/DDBJ whole genome shotgun (WGS) entry which is preliminary data.</text>
</comment>
<name>A0A9R1XIG9_LACSA</name>
<reference evidence="2 3" key="1">
    <citation type="journal article" date="2017" name="Nat. Commun.">
        <title>Genome assembly with in vitro proximity ligation data and whole-genome triplication in lettuce.</title>
        <authorList>
            <person name="Reyes-Chin-Wo S."/>
            <person name="Wang Z."/>
            <person name="Yang X."/>
            <person name="Kozik A."/>
            <person name="Arikit S."/>
            <person name="Song C."/>
            <person name="Xia L."/>
            <person name="Froenicke L."/>
            <person name="Lavelle D.O."/>
            <person name="Truco M.J."/>
            <person name="Xia R."/>
            <person name="Zhu S."/>
            <person name="Xu C."/>
            <person name="Xu H."/>
            <person name="Xu X."/>
            <person name="Cox K."/>
            <person name="Korf I."/>
            <person name="Meyers B.C."/>
            <person name="Michelmore R.W."/>
        </authorList>
    </citation>
    <scope>NUCLEOTIDE SEQUENCE [LARGE SCALE GENOMIC DNA]</scope>
    <source>
        <strain evidence="3">cv. Salinas</strain>
        <tissue evidence="2">Seedlings</tissue>
    </source>
</reference>
<protein>
    <submittedName>
        <fullName evidence="2">Uncharacterized protein</fullName>
    </submittedName>
</protein>
<dbReference type="Proteomes" id="UP000235145">
    <property type="component" value="Unassembled WGS sequence"/>
</dbReference>
<sequence length="82" mass="9214">MQGHGNRGGRGNYSSRHMSNEPSMDNSGKIITAKHNEFQTFNVKSVGAYFEVVSDRERLPLGVKELGTCDLYPHVNCAYYVF</sequence>
<dbReference type="EMBL" id="NBSK02000004">
    <property type="protein sequence ID" value="KAJ0209042.1"/>
    <property type="molecule type" value="Genomic_DNA"/>
</dbReference>
<accession>A0A9R1XIG9</accession>
<feature type="compositionally biased region" description="Gly residues" evidence="1">
    <location>
        <begin position="1"/>
        <end position="11"/>
    </location>
</feature>
<gene>
    <name evidence="2" type="ORF">LSAT_V11C400199840</name>
</gene>
<evidence type="ECO:0000313" key="2">
    <source>
        <dbReference type="EMBL" id="KAJ0209042.1"/>
    </source>
</evidence>
<organism evidence="2 3">
    <name type="scientific">Lactuca sativa</name>
    <name type="common">Garden lettuce</name>
    <dbReference type="NCBI Taxonomy" id="4236"/>
    <lineage>
        <taxon>Eukaryota</taxon>
        <taxon>Viridiplantae</taxon>
        <taxon>Streptophyta</taxon>
        <taxon>Embryophyta</taxon>
        <taxon>Tracheophyta</taxon>
        <taxon>Spermatophyta</taxon>
        <taxon>Magnoliopsida</taxon>
        <taxon>eudicotyledons</taxon>
        <taxon>Gunneridae</taxon>
        <taxon>Pentapetalae</taxon>
        <taxon>asterids</taxon>
        <taxon>campanulids</taxon>
        <taxon>Asterales</taxon>
        <taxon>Asteraceae</taxon>
        <taxon>Cichorioideae</taxon>
        <taxon>Cichorieae</taxon>
        <taxon>Lactucinae</taxon>
        <taxon>Lactuca</taxon>
    </lineage>
</organism>
<proteinExistence type="predicted"/>
<feature type="region of interest" description="Disordered" evidence="1">
    <location>
        <begin position="1"/>
        <end position="28"/>
    </location>
</feature>
<evidence type="ECO:0000313" key="3">
    <source>
        <dbReference type="Proteomes" id="UP000235145"/>
    </source>
</evidence>
<evidence type="ECO:0000256" key="1">
    <source>
        <dbReference type="SAM" id="MobiDB-lite"/>
    </source>
</evidence>
<keyword evidence="3" id="KW-1185">Reference proteome</keyword>